<dbReference type="InterPro" id="IPR011989">
    <property type="entry name" value="ARM-like"/>
</dbReference>
<proteinExistence type="predicted"/>
<sequence length="756" mass="81120">MAPRLVAPHPNTGRSRPLKPEQAVALLAQARLREFQEFAKTFDEVPTLEDAVSSSDWSWRFAGVFGNRLITGNLDELRLMIDDAPTSAALVATTVVVASGLLEEGQADDALSLLEAVRARDDAEPVDNAWLAVQFARACVEIGRVQEARRVAYDVQQIRQTHAQDVTATAIAGVAATLLFDTAAWGDEDLAGLITGMDNAVAWWRTQTVSRGLVALANRTYKNWSHDSSIILGGEEKVNNQLAAASLTASHLGDNGDWRHLASIRSRASLVRLTRDADVDVISQLLGSLRLAGDQENLKLAIKRIRGDGPAAAITETAADLDLEISTRTTGRTNLTLLQYGGDLLDAETAESALRWLLRTFKDPSAFGARTTPSYDLTTRLLDTIASVIPASSSTAQRLVVDHLATLEAQEDQAVATSWTRVVDALPASIWTPEVVAAIGGRAEDHHWSLRFPLLGLMSKYDSSVKDRLVQEACDGSSEALSALGRAQELSAEVAASLIAGRVSLVDQQIREAHSGQFGFGGADHGRTLAVLNIWHPGVADWEPLFRLLEDPMVVGDHKRGALRVLTASVDHLSSDVRQRLISIATAVADQQSPAHFSLMGGSRDSTGAATELAWALGALDDHATAHRLLTLLAGDKDRRRWAARIAGRRGSSEDVGLLVSLLLDPHPAVRGAAAAQLADIVATERGNSLAIDGLRFCLRDPGVVVPASIAATLEHLSTQNEHTNEVLIELSSHPSAQVRGSAVRALERSHAGEEL</sequence>
<gene>
    <name evidence="1" type="ORF">BKA00_004317</name>
</gene>
<evidence type="ECO:0008006" key="3">
    <source>
        <dbReference type="Google" id="ProtNLM"/>
    </source>
</evidence>
<evidence type="ECO:0000313" key="1">
    <source>
        <dbReference type="EMBL" id="MBB6397403.1"/>
    </source>
</evidence>
<accession>A0A7X0G107</accession>
<dbReference type="InterPro" id="IPR016024">
    <property type="entry name" value="ARM-type_fold"/>
</dbReference>
<keyword evidence="2" id="KW-1185">Reference proteome</keyword>
<organism evidence="1 2">
    <name type="scientific">Actinomadura coerulea</name>
    <dbReference type="NCBI Taxonomy" id="46159"/>
    <lineage>
        <taxon>Bacteria</taxon>
        <taxon>Bacillati</taxon>
        <taxon>Actinomycetota</taxon>
        <taxon>Actinomycetes</taxon>
        <taxon>Streptosporangiales</taxon>
        <taxon>Thermomonosporaceae</taxon>
        <taxon>Actinomadura</taxon>
    </lineage>
</organism>
<reference evidence="1 2" key="1">
    <citation type="submission" date="2020-08" db="EMBL/GenBank/DDBJ databases">
        <title>Sequencing the genomes of 1000 actinobacteria strains.</title>
        <authorList>
            <person name="Klenk H.-P."/>
        </authorList>
    </citation>
    <scope>NUCLEOTIDE SEQUENCE [LARGE SCALE GENOMIC DNA]</scope>
    <source>
        <strain evidence="1 2">DSM 43675</strain>
    </source>
</reference>
<name>A0A7X0G107_9ACTN</name>
<dbReference type="Pfam" id="PF14559">
    <property type="entry name" value="TPR_19"/>
    <property type="match status" value="1"/>
</dbReference>
<dbReference type="SUPFAM" id="SSF48371">
    <property type="entry name" value="ARM repeat"/>
    <property type="match status" value="2"/>
</dbReference>
<dbReference type="AlphaFoldDB" id="A0A7X0G107"/>
<dbReference type="Gene3D" id="1.25.10.10">
    <property type="entry name" value="Leucine-rich Repeat Variant"/>
    <property type="match status" value="1"/>
</dbReference>
<comment type="caution">
    <text evidence="1">The sequence shown here is derived from an EMBL/GenBank/DDBJ whole genome shotgun (WGS) entry which is preliminary data.</text>
</comment>
<dbReference type="EMBL" id="JACHMQ010000001">
    <property type="protein sequence ID" value="MBB6397403.1"/>
    <property type="molecule type" value="Genomic_DNA"/>
</dbReference>
<protein>
    <recommendedName>
        <fullName evidence="3">HEAT repeat domain-containing protein</fullName>
    </recommendedName>
</protein>
<dbReference type="RefSeq" id="WP_230298647.1">
    <property type="nucleotide sequence ID" value="NZ_JACHMQ010000001.1"/>
</dbReference>
<dbReference type="Proteomes" id="UP000546324">
    <property type="component" value="Unassembled WGS sequence"/>
</dbReference>
<evidence type="ECO:0000313" key="2">
    <source>
        <dbReference type="Proteomes" id="UP000546324"/>
    </source>
</evidence>